<dbReference type="Pfam" id="PF07645">
    <property type="entry name" value="EGF_CA"/>
    <property type="match status" value="8"/>
</dbReference>
<keyword evidence="5 11" id="KW-0245">EGF-like domain</keyword>
<dbReference type="Pfam" id="PF22914">
    <property type="entry name" value="Fibulin_C"/>
    <property type="match status" value="1"/>
</dbReference>
<dbReference type="VEuPathDB" id="VectorBase:CSON005259"/>
<dbReference type="CDD" id="cd00054">
    <property type="entry name" value="EGF_CA"/>
    <property type="match status" value="5"/>
</dbReference>
<comment type="subcellular location">
    <subcellularLocation>
        <location evidence="1">Secreted</location>
        <location evidence="1">Extracellular space</location>
        <location evidence="1">Extracellular matrix</location>
    </subcellularLocation>
</comment>
<dbReference type="PROSITE" id="PS01187">
    <property type="entry name" value="EGF_CA"/>
    <property type="match status" value="3"/>
</dbReference>
<comment type="similarity">
    <text evidence="2">Belongs to the fibulin family.</text>
</comment>
<feature type="signal peptide" evidence="12">
    <location>
        <begin position="1"/>
        <end position="24"/>
    </location>
</feature>
<dbReference type="PROSITE" id="PS50026">
    <property type="entry name" value="EGF_3"/>
    <property type="match status" value="3"/>
</dbReference>
<evidence type="ECO:0000256" key="10">
    <source>
        <dbReference type="ARBA" id="ARBA00023180"/>
    </source>
</evidence>
<evidence type="ECO:0000256" key="7">
    <source>
        <dbReference type="ARBA" id="ARBA00022737"/>
    </source>
</evidence>
<accession>A0A336LNC2</accession>
<dbReference type="InterPro" id="IPR026823">
    <property type="entry name" value="cEGF"/>
</dbReference>
<keyword evidence="9" id="KW-1015">Disulfide bond</keyword>
<dbReference type="InterPro" id="IPR009030">
    <property type="entry name" value="Growth_fac_rcpt_cys_sf"/>
</dbReference>
<dbReference type="InterPro" id="IPR000742">
    <property type="entry name" value="EGF"/>
</dbReference>
<keyword evidence="6 12" id="KW-0732">Signal</keyword>
<dbReference type="InterPro" id="IPR018097">
    <property type="entry name" value="EGF_Ca-bd_CS"/>
</dbReference>
<evidence type="ECO:0000256" key="9">
    <source>
        <dbReference type="ARBA" id="ARBA00023157"/>
    </source>
</evidence>
<dbReference type="InterPro" id="IPR000152">
    <property type="entry name" value="EGF-type_Asp/Asn_hydroxyl_site"/>
</dbReference>
<dbReference type="GO" id="GO:0005509">
    <property type="term" value="F:calcium ion binding"/>
    <property type="evidence" value="ECO:0007669"/>
    <property type="project" value="InterPro"/>
</dbReference>
<keyword evidence="10" id="KW-0325">Glycoprotein</keyword>
<dbReference type="InterPro" id="IPR050751">
    <property type="entry name" value="ECM_structural_protein"/>
</dbReference>
<keyword evidence="4" id="KW-0272">Extracellular matrix</keyword>
<feature type="domain" description="EGF-like" evidence="13">
    <location>
        <begin position="674"/>
        <end position="716"/>
    </location>
</feature>
<dbReference type="SUPFAM" id="SSF57196">
    <property type="entry name" value="EGF/Laminin"/>
    <property type="match status" value="3"/>
</dbReference>
<sequence length="887" mass="99830">MVKDHKINLLFLLLNLVTLSFVRGNDIAIDQVVSLCCNEGEQWGVERKDCSTFEKRVDVADELQGLCLSTVEICCSKQHQIYQCMAGQTAAKNGLSCLTLNSSTIGSDYFKNCCESCKVGLLVGSTSNRCILDPFYFGVPWDEVYLNCCNEIKGDDNEFILTEEDEKNLCQKFDKLCTQICENSDNSYICSCYEGYILLEDKRTCVPAEDNLEDNDINFNGSECRKGFQKDPITNTCKDIDECAILENNCNTEEQVCFNTEGSYKCLDVLKASSCQNGFRYNVKTETCQDINECELEEDACEAGYVCKNVIGSFECVKRGQRGEKSPAAIHKNYINKPCELGFRRHKDKCVDIDECISNPCDLYQTCTNEIGGFRCDCKIGFTLDPKTKACVDINECQINNHECLESQRCDNTIGSYTCIRLQSCGTGYTLNAETGQCDDDDECALGRHNCQTPYECRNTKGSFRCVYRTTTSRRPTTTLTTTVSQKISNIYWPPTTPSPIYSRCDLGFQRNDADINECERRPSICQRNYRCINTNGSYRCMPMINCPGGFMANNDATQCVDIDECATGEASCGPNQICKNKPGGYLCSCPPGHAINKDQRCEDINECESYKDTVCPSNALCINTIGSFLFVKTLTNVEKFPDYAIKDINYWGSYRCGCEPGFKLNENNRTCDDINECEVHKSYNLCMGICQNTPGSYNCACPPGFILGSDGRICEDIDECEKLKMCNQRNEVCTNLRGSYRCTRIDCPYGYAIDPDRKNRCKRNDIRCDYGDNECLRKPSSISYNFITLTSNISLPLQGRPLFNLRGPNWYENIEFDLKVVRVDAPPHVQKATQHNFSMTKSESEVLLSLVKTIQGPQDIELELIMTVYQQGIVSGTNLAKIITKD</sequence>
<dbReference type="SMART" id="SM00179">
    <property type="entry name" value="EGF_CA"/>
    <property type="match status" value="11"/>
</dbReference>
<evidence type="ECO:0000313" key="14">
    <source>
        <dbReference type="EMBL" id="SSW97491.1"/>
    </source>
</evidence>
<evidence type="ECO:0000256" key="3">
    <source>
        <dbReference type="ARBA" id="ARBA00022525"/>
    </source>
</evidence>
<name>A0A336LNC2_CULSO</name>
<dbReference type="AlphaFoldDB" id="A0A336LNC2"/>
<evidence type="ECO:0000256" key="4">
    <source>
        <dbReference type="ARBA" id="ARBA00022530"/>
    </source>
</evidence>
<organism evidence="15">
    <name type="scientific">Culicoides sonorensis</name>
    <name type="common">Biting midge</name>
    <dbReference type="NCBI Taxonomy" id="179676"/>
    <lineage>
        <taxon>Eukaryota</taxon>
        <taxon>Metazoa</taxon>
        <taxon>Ecdysozoa</taxon>
        <taxon>Arthropoda</taxon>
        <taxon>Hexapoda</taxon>
        <taxon>Insecta</taxon>
        <taxon>Pterygota</taxon>
        <taxon>Neoptera</taxon>
        <taxon>Endopterygota</taxon>
        <taxon>Diptera</taxon>
        <taxon>Nematocera</taxon>
        <taxon>Chironomoidea</taxon>
        <taxon>Ceratopogonidae</taxon>
        <taxon>Ceratopogoninae</taxon>
        <taxon>Culicoides</taxon>
        <taxon>Monoculicoides</taxon>
    </lineage>
</organism>
<evidence type="ECO:0000256" key="1">
    <source>
        <dbReference type="ARBA" id="ARBA00004498"/>
    </source>
</evidence>
<evidence type="ECO:0000256" key="12">
    <source>
        <dbReference type="SAM" id="SignalP"/>
    </source>
</evidence>
<dbReference type="PANTHER" id="PTHR24034:SF205">
    <property type="entry name" value="NIDOGEN"/>
    <property type="match status" value="1"/>
</dbReference>
<evidence type="ECO:0000313" key="15">
    <source>
        <dbReference type="EMBL" id="SSX17877.1"/>
    </source>
</evidence>
<dbReference type="FunFam" id="2.10.25.10:FF:000005">
    <property type="entry name" value="Fibrillin 2"/>
    <property type="match status" value="1"/>
</dbReference>
<keyword evidence="3" id="KW-0964">Secreted</keyword>
<dbReference type="SUPFAM" id="SSF57184">
    <property type="entry name" value="Growth factor receptor domain"/>
    <property type="match status" value="3"/>
</dbReference>
<dbReference type="InterPro" id="IPR049883">
    <property type="entry name" value="NOTCH1_EGF-like"/>
</dbReference>
<dbReference type="Pfam" id="PF12662">
    <property type="entry name" value="cEGF"/>
    <property type="match status" value="3"/>
</dbReference>
<dbReference type="FunFam" id="2.10.25.10:FF:000038">
    <property type="entry name" value="Fibrillin 2"/>
    <property type="match status" value="1"/>
</dbReference>
<proteinExistence type="inferred from homology"/>
<gene>
    <name evidence="15" type="primary">CSON005259</name>
</gene>
<reference evidence="15" key="2">
    <citation type="submission" date="2018-07" db="EMBL/GenBank/DDBJ databases">
        <authorList>
            <person name="Quirk P.G."/>
            <person name="Krulwich T.A."/>
        </authorList>
    </citation>
    <scope>NUCLEOTIDE SEQUENCE</scope>
</reference>
<dbReference type="InterPro" id="IPR001881">
    <property type="entry name" value="EGF-like_Ca-bd_dom"/>
</dbReference>
<evidence type="ECO:0000256" key="8">
    <source>
        <dbReference type="ARBA" id="ARBA00022837"/>
    </source>
</evidence>
<keyword evidence="8" id="KW-0106">Calcium</keyword>
<feature type="domain" description="EGF-like" evidence="13">
    <location>
        <begin position="562"/>
        <end position="603"/>
    </location>
</feature>
<keyword evidence="7" id="KW-0677">Repeat</keyword>
<evidence type="ECO:0000256" key="6">
    <source>
        <dbReference type="ARBA" id="ARBA00022729"/>
    </source>
</evidence>
<dbReference type="FunFam" id="2.10.25.10:FF:000017">
    <property type="entry name" value="latent-transforming growth factor beta-binding protein 4 isoform X1"/>
    <property type="match status" value="1"/>
</dbReference>
<dbReference type="Gene3D" id="2.10.25.10">
    <property type="entry name" value="Laminin"/>
    <property type="match status" value="11"/>
</dbReference>
<evidence type="ECO:0000259" key="13">
    <source>
        <dbReference type="PROSITE" id="PS50026"/>
    </source>
</evidence>
<feature type="domain" description="EGF-like" evidence="13">
    <location>
        <begin position="352"/>
        <end position="392"/>
    </location>
</feature>
<dbReference type="EMBL" id="UFQS01000020">
    <property type="protein sequence ID" value="SSW97491.1"/>
    <property type="molecule type" value="Genomic_DNA"/>
</dbReference>
<dbReference type="InterPro" id="IPR055088">
    <property type="entry name" value="Fibulin_C"/>
</dbReference>
<dbReference type="SMART" id="SM00181">
    <property type="entry name" value="EGF"/>
    <property type="match status" value="9"/>
</dbReference>
<evidence type="ECO:0000256" key="2">
    <source>
        <dbReference type="ARBA" id="ARBA00006127"/>
    </source>
</evidence>
<reference evidence="14" key="1">
    <citation type="submission" date="2018-04" db="EMBL/GenBank/DDBJ databases">
        <authorList>
            <person name="Go L.Y."/>
            <person name="Mitchell J.A."/>
        </authorList>
    </citation>
    <scope>NUCLEOTIDE SEQUENCE</scope>
    <source>
        <tissue evidence="14">Whole organism</tissue>
    </source>
</reference>
<dbReference type="PANTHER" id="PTHR24034">
    <property type="entry name" value="EGF-LIKE DOMAIN-CONTAINING PROTEIN"/>
    <property type="match status" value="1"/>
</dbReference>
<dbReference type="EMBL" id="UFQT01000020">
    <property type="protein sequence ID" value="SSX17877.1"/>
    <property type="molecule type" value="Genomic_DNA"/>
</dbReference>
<comment type="caution">
    <text evidence="11">Lacks conserved residue(s) required for the propagation of feature annotation.</text>
</comment>
<dbReference type="PROSITE" id="PS01186">
    <property type="entry name" value="EGF_2"/>
    <property type="match status" value="2"/>
</dbReference>
<evidence type="ECO:0000256" key="11">
    <source>
        <dbReference type="PROSITE-ProRule" id="PRU00076"/>
    </source>
</evidence>
<feature type="chain" id="PRO_5036062234" evidence="12">
    <location>
        <begin position="25"/>
        <end position="887"/>
    </location>
</feature>
<protein>
    <submittedName>
        <fullName evidence="15">CSON005259 protein</fullName>
    </submittedName>
</protein>
<evidence type="ECO:0000256" key="5">
    <source>
        <dbReference type="ARBA" id="ARBA00022536"/>
    </source>
</evidence>
<dbReference type="PROSITE" id="PS00010">
    <property type="entry name" value="ASX_HYDROXYL"/>
    <property type="match status" value="3"/>
</dbReference>